<dbReference type="InterPro" id="IPR013078">
    <property type="entry name" value="His_Pase_superF_clade-1"/>
</dbReference>
<name>A0ABU0ZYA1_9FLAO</name>
<gene>
    <name evidence="1" type="ORF">RBU60_02570</name>
</gene>
<dbReference type="PANTHER" id="PTHR48100">
    <property type="entry name" value="BROAD-SPECIFICITY PHOSPHATASE YOR283W-RELATED"/>
    <property type="match status" value="1"/>
</dbReference>
<keyword evidence="2" id="KW-1185">Reference proteome</keyword>
<comment type="caution">
    <text evidence="1">The sequence shown here is derived from an EMBL/GenBank/DDBJ whole genome shotgun (WGS) entry which is preliminary data.</text>
</comment>
<dbReference type="PANTHER" id="PTHR48100:SF1">
    <property type="entry name" value="HISTIDINE PHOSPHATASE FAMILY PROTEIN-RELATED"/>
    <property type="match status" value="1"/>
</dbReference>
<reference evidence="1 2" key="1">
    <citation type="submission" date="2023-08" db="EMBL/GenBank/DDBJ databases">
        <title>Mesonia sp. MT50, isolated from deep-sea sediment of the Mariana Trench.</title>
        <authorList>
            <person name="Fu H."/>
        </authorList>
    </citation>
    <scope>NUCLEOTIDE SEQUENCE [LARGE SCALE GENOMIC DNA]</scope>
    <source>
        <strain evidence="1 2">MT50</strain>
    </source>
</reference>
<dbReference type="PROSITE" id="PS51257">
    <property type="entry name" value="PROKAR_LIPOPROTEIN"/>
    <property type="match status" value="1"/>
</dbReference>
<accession>A0ABU0ZYA1</accession>
<organism evidence="1 2">
    <name type="scientific">Mesonia profundi</name>
    <dbReference type="NCBI Taxonomy" id="3070998"/>
    <lineage>
        <taxon>Bacteria</taxon>
        <taxon>Pseudomonadati</taxon>
        <taxon>Bacteroidota</taxon>
        <taxon>Flavobacteriia</taxon>
        <taxon>Flavobacteriales</taxon>
        <taxon>Flavobacteriaceae</taxon>
        <taxon>Mesonia</taxon>
    </lineage>
</organism>
<dbReference type="Proteomes" id="UP001230915">
    <property type="component" value="Unassembled WGS sequence"/>
</dbReference>
<proteinExistence type="predicted"/>
<dbReference type="SUPFAM" id="SSF53254">
    <property type="entry name" value="Phosphoglycerate mutase-like"/>
    <property type="match status" value="1"/>
</dbReference>
<evidence type="ECO:0000313" key="1">
    <source>
        <dbReference type="EMBL" id="MDQ7916444.1"/>
    </source>
</evidence>
<dbReference type="CDD" id="cd07067">
    <property type="entry name" value="HP_PGM_like"/>
    <property type="match status" value="1"/>
</dbReference>
<dbReference type="InterPro" id="IPR050275">
    <property type="entry name" value="PGM_Phosphatase"/>
</dbReference>
<dbReference type="Gene3D" id="3.40.50.1240">
    <property type="entry name" value="Phosphoglycerate mutase-like"/>
    <property type="match status" value="1"/>
</dbReference>
<keyword evidence="1" id="KW-0413">Isomerase</keyword>
<sequence length="182" mass="20953">MKYTLIYFLFVFFSCKDQPTTSEKSDKIASAEEIQAEVETTYYFIRHGEKDRSTDSNDPSLKKLGQKRAENWAKVLEDKKIDLVYSSNFKRTQQTAAPTAKLFSTDVRLYSVKKLNDVDFQKETKGKTVLVVGHSDTTPKFVNLILGKKKYKDIDDRNNSNLYKVVIYKNGKMTSSLTQHPL</sequence>
<dbReference type="GO" id="GO:0016853">
    <property type="term" value="F:isomerase activity"/>
    <property type="evidence" value="ECO:0007669"/>
    <property type="project" value="UniProtKB-KW"/>
</dbReference>
<dbReference type="InterPro" id="IPR029033">
    <property type="entry name" value="His_PPase_superfam"/>
</dbReference>
<dbReference type="EMBL" id="JAVHUL010000004">
    <property type="protein sequence ID" value="MDQ7916444.1"/>
    <property type="molecule type" value="Genomic_DNA"/>
</dbReference>
<dbReference type="Pfam" id="PF00300">
    <property type="entry name" value="His_Phos_1"/>
    <property type="match status" value="1"/>
</dbReference>
<protein>
    <submittedName>
        <fullName evidence="1">Phosphoglycerate mutase family protein</fullName>
        <ecNumber evidence="1">5.4.-.-</ecNumber>
    </submittedName>
</protein>
<dbReference type="RefSeq" id="WP_308863094.1">
    <property type="nucleotide sequence ID" value="NZ_JAVHUL010000004.1"/>
</dbReference>
<evidence type="ECO:0000313" key="2">
    <source>
        <dbReference type="Proteomes" id="UP001230915"/>
    </source>
</evidence>
<dbReference type="EC" id="5.4.-.-" evidence="1"/>